<evidence type="ECO:0000313" key="7">
    <source>
        <dbReference type="Proteomes" id="UP001589646"/>
    </source>
</evidence>
<dbReference type="Pfam" id="PF04542">
    <property type="entry name" value="Sigma70_r2"/>
    <property type="match status" value="1"/>
</dbReference>
<accession>A0ABV5Q5Y7</accession>
<keyword evidence="4" id="KW-0804">Transcription</keyword>
<dbReference type="Gene3D" id="1.10.1740.10">
    <property type="match status" value="1"/>
</dbReference>
<feature type="domain" description="RNA polymerase sigma-70 region 2" evidence="5">
    <location>
        <begin position="25"/>
        <end position="79"/>
    </location>
</feature>
<keyword evidence="3" id="KW-0238">DNA-binding</keyword>
<evidence type="ECO:0000256" key="2">
    <source>
        <dbReference type="ARBA" id="ARBA00023082"/>
    </source>
</evidence>
<gene>
    <name evidence="6" type="ORF">ACFFRN_27750</name>
</gene>
<reference evidence="6 7" key="1">
    <citation type="submission" date="2024-09" db="EMBL/GenBank/DDBJ databases">
        <authorList>
            <person name="Sun Q."/>
            <person name="Mori K."/>
        </authorList>
    </citation>
    <scope>NUCLEOTIDE SEQUENCE [LARGE SCALE GENOMIC DNA]</scope>
    <source>
        <strain evidence="6 7">JCM 3323</strain>
    </source>
</reference>
<dbReference type="InterPro" id="IPR007627">
    <property type="entry name" value="RNA_pol_sigma70_r2"/>
</dbReference>
<keyword evidence="7" id="KW-1185">Reference proteome</keyword>
<comment type="caution">
    <text evidence="6">The sequence shown here is derived from an EMBL/GenBank/DDBJ whole genome shotgun (WGS) entry which is preliminary data.</text>
</comment>
<evidence type="ECO:0000256" key="4">
    <source>
        <dbReference type="ARBA" id="ARBA00023163"/>
    </source>
</evidence>
<organism evidence="6 7">
    <name type="scientific">Nonomuraea roseola</name>
    <dbReference type="NCBI Taxonomy" id="46179"/>
    <lineage>
        <taxon>Bacteria</taxon>
        <taxon>Bacillati</taxon>
        <taxon>Actinomycetota</taxon>
        <taxon>Actinomycetes</taxon>
        <taxon>Streptosporangiales</taxon>
        <taxon>Streptosporangiaceae</taxon>
        <taxon>Nonomuraea</taxon>
    </lineage>
</organism>
<name>A0ABV5Q5Y7_9ACTN</name>
<dbReference type="EMBL" id="JBHMCE010000008">
    <property type="protein sequence ID" value="MFB9530408.1"/>
    <property type="molecule type" value="Genomic_DNA"/>
</dbReference>
<dbReference type="SUPFAM" id="SSF88946">
    <property type="entry name" value="Sigma2 domain of RNA polymerase sigma factors"/>
    <property type="match status" value="1"/>
</dbReference>
<dbReference type="Proteomes" id="UP001589646">
    <property type="component" value="Unassembled WGS sequence"/>
</dbReference>
<dbReference type="InterPro" id="IPR013325">
    <property type="entry name" value="RNA_pol_sigma_r2"/>
</dbReference>
<dbReference type="PANTHER" id="PTHR43133">
    <property type="entry name" value="RNA POLYMERASE ECF-TYPE SIGMA FACTO"/>
    <property type="match status" value="1"/>
</dbReference>
<evidence type="ECO:0000259" key="5">
    <source>
        <dbReference type="Pfam" id="PF04542"/>
    </source>
</evidence>
<proteinExistence type="predicted"/>
<dbReference type="InterPro" id="IPR039425">
    <property type="entry name" value="RNA_pol_sigma-70-like"/>
</dbReference>
<dbReference type="PANTHER" id="PTHR43133:SF8">
    <property type="entry name" value="RNA POLYMERASE SIGMA FACTOR HI_1459-RELATED"/>
    <property type="match status" value="1"/>
</dbReference>
<protein>
    <submittedName>
        <fullName evidence="6">RNA polymerase sigma factor</fullName>
    </submittedName>
</protein>
<evidence type="ECO:0000256" key="1">
    <source>
        <dbReference type="ARBA" id="ARBA00023015"/>
    </source>
</evidence>
<sequence>MIIPTRDDAEVIERARREPSAFAELFDRHAPALHRYVTRRLGDSLADDVVAGTFLVAFRKVRRYDTAQRDARPWLYGIAAT</sequence>
<dbReference type="RefSeq" id="WP_346124671.1">
    <property type="nucleotide sequence ID" value="NZ_BAAAXC010000015.1"/>
</dbReference>
<keyword evidence="2" id="KW-0731">Sigma factor</keyword>
<keyword evidence="1" id="KW-0805">Transcription regulation</keyword>
<evidence type="ECO:0000313" key="6">
    <source>
        <dbReference type="EMBL" id="MFB9530408.1"/>
    </source>
</evidence>
<evidence type="ECO:0000256" key="3">
    <source>
        <dbReference type="ARBA" id="ARBA00023125"/>
    </source>
</evidence>